<evidence type="ECO:0000313" key="2">
    <source>
        <dbReference type="Proteomes" id="UP000178574"/>
    </source>
</evidence>
<name>A0A1G2K966_9BACT</name>
<accession>A0A1G2K966</accession>
<proteinExistence type="predicted"/>
<evidence type="ECO:0000313" key="1">
    <source>
        <dbReference type="EMBL" id="OGZ95081.1"/>
    </source>
</evidence>
<sequence>MGSKDPRVTARISFFRAKRELYMRGWVTCENLEYVTGAKAPWVITRNSFFRAKRELYMRGW</sequence>
<reference evidence="1 2" key="1">
    <citation type="journal article" date="2016" name="Nat. Commun.">
        <title>Thousands of microbial genomes shed light on interconnected biogeochemical processes in an aquifer system.</title>
        <authorList>
            <person name="Anantharaman K."/>
            <person name="Brown C.T."/>
            <person name="Hug L.A."/>
            <person name="Sharon I."/>
            <person name="Castelle C.J."/>
            <person name="Probst A.J."/>
            <person name="Thomas B.C."/>
            <person name="Singh A."/>
            <person name="Wilkins M.J."/>
            <person name="Karaoz U."/>
            <person name="Brodie E.L."/>
            <person name="Williams K.H."/>
            <person name="Hubbard S.S."/>
            <person name="Banfield J.F."/>
        </authorList>
    </citation>
    <scope>NUCLEOTIDE SEQUENCE [LARGE SCALE GENOMIC DNA]</scope>
</reference>
<dbReference type="Proteomes" id="UP000178574">
    <property type="component" value="Unassembled WGS sequence"/>
</dbReference>
<comment type="caution">
    <text evidence="1">The sequence shown here is derived from an EMBL/GenBank/DDBJ whole genome shotgun (WGS) entry which is preliminary data.</text>
</comment>
<protein>
    <submittedName>
        <fullName evidence="1">Uncharacterized protein</fullName>
    </submittedName>
</protein>
<organism evidence="1 2">
    <name type="scientific">Candidatus Sungbacteria bacterium RIFCSPHIGHO2_01_FULL_50_25</name>
    <dbReference type="NCBI Taxonomy" id="1802265"/>
    <lineage>
        <taxon>Bacteria</taxon>
        <taxon>Candidatus Sungiibacteriota</taxon>
    </lineage>
</organism>
<dbReference type="EMBL" id="MHQD01000042">
    <property type="protein sequence ID" value="OGZ95081.1"/>
    <property type="molecule type" value="Genomic_DNA"/>
</dbReference>
<dbReference type="AlphaFoldDB" id="A0A1G2K966"/>
<gene>
    <name evidence="1" type="ORF">A2847_01380</name>
</gene>